<evidence type="ECO:0000256" key="6">
    <source>
        <dbReference type="ARBA" id="ARBA00022722"/>
    </source>
</evidence>
<dbReference type="InterPro" id="IPR003701">
    <property type="entry name" value="Mre11"/>
</dbReference>
<feature type="compositionally biased region" description="Low complexity" evidence="19">
    <location>
        <begin position="719"/>
        <end position="740"/>
    </location>
</feature>
<feature type="compositionally biased region" description="Polar residues" evidence="19">
    <location>
        <begin position="706"/>
        <end position="718"/>
    </location>
</feature>
<dbReference type="SUPFAM" id="SSF56300">
    <property type="entry name" value="Metallo-dependent phosphatases"/>
    <property type="match status" value="1"/>
</dbReference>
<dbReference type="GO" id="GO:0030870">
    <property type="term" value="C:Mre11 complex"/>
    <property type="evidence" value="ECO:0007669"/>
    <property type="project" value="UniProtKB-UniRule"/>
</dbReference>
<dbReference type="CDD" id="cd00840">
    <property type="entry name" value="MPP_Mre11_N"/>
    <property type="match status" value="1"/>
</dbReference>
<keyword evidence="12 16" id="KW-0234">DNA repair</keyword>
<dbReference type="STRING" id="765915.A0A1Y2HK15"/>
<feature type="compositionally biased region" description="Acidic residues" evidence="19">
    <location>
        <begin position="640"/>
        <end position="667"/>
    </location>
</feature>
<comment type="cofactor">
    <cofactor evidence="1 16">
        <name>Mn(2+)</name>
        <dbReference type="ChEBI" id="CHEBI:29035"/>
    </cofactor>
</comment>
<dbReference type="PANTHER" id="PTHR10139">
    <property type="entry name" value="DOUBLE-STRAND BREAK REPAIR PROTEIN MRE11"/>
    <property type="match status" value="1"/>
</dbReference>
<evidence type="ECO:0000313" key="22">
    <source>
        <dbReference type="Proteomes" id="UP000193411"/>
    </source>
</evidence>
<dbReference type="PIRSF" id="PIRSF000882">
    <property type="entry name" value="DSB_repair_MRE11"/>
    <property type="match status" value="1"/>
</dbReference>
<keyword evidence="15 16" id="KW-0469">Meiosis</keyword>
<feature type="compositionally biased region" description="Low complexity" evidence="19">
    <location>
        <begin position="593"/>
        <end position="629"/>
    </location>
</feature>
<dbReference type="Pfam" id="PF04152">
    <property type="entry name" value="Mre11_DNA_bind"/>
    <property type="match status" value="1"/>
</dbReference>
<feature type="region of interest" description="Disordered" evidence="19">
    <location>
        <begin position="565"/>
        <end position="765"/>
    </location>
</feature>
<sequence>MDSSQSQSQRQSQSPPPEPSPSELGPSTAPPEDVIKILLATDNHLGFAERDPVRGNDSLRTFEEILQIANEKEVDMILLGGDLFHDSKPTVKTIHGTMNLLRKYCMGDRPCYLEYLSEGTTNFAHQFNTVNYMDPNYNVGIPVFSIHGNHDDPTGDASLASLDLLSVSGLVNYFGRQTQVDDITISPVLLRKGQTMLSLYGLGNVRDERLHRTFLRKKVNLLRPHEFHDDWFNLMVVHQNRVPHGKTNYLPETFLDPFLHLVLWGHEHECLIDPVFNTQQEFYVTQPGSSIATALSEGEAKKKHVAVLKIFKSSFEIDKIPLRTVRPFLMDDLILSDVPGLVANDAKGAHRAITKRIHEMIEQANDEWHETHPDDEGDPPLPLIRLRIEYTGFSTFNPQQFGQQYVAQVANPRDMVMFFRKRKAGVPSRRKDAGEQMTEFDMDGDVIMGEGDEENLQTANVSKHLSKDDAAQVEQLIRQCLGGPNLLTLPEAELSDAIKVFVEKNDNAALGDFVDETGKTIVTEIAQKEDAAAGDDSFFTQTAINIKTQRNQAHGSESSLAYLTSRKSQDTTANDDADDAEDTAPATKKRRTTAAAAKTAKATTTAPASTRGRGKGRATAASTRTTTAATRKRKQVEVIDSSEEDEAQMSDEASEQERDELDSDEEMPPTSKARGGKSAATSRTTRANTRSTAAASSGSASQTPTNGTRRMVQSTLSFAPSQASSASSSVVTATPTSTSQRGLPASFGTGPAARGGRGGRGRGKR</sequence>
<evidence type="ECO:0000256" key="11">
    <source>
        <dbReference type="ARBA" id="ARBA00022839"/>
    </source>
</evidence>
<evidence type="ECO:0000259" key="20">
    <source>
        <dbReference type="SMART" id="SM01347"/>
    </source>
</evidence>
<comment type="caution">
    <text evidence="21">The sequence shown here is derived from an EMBL/GenBank/DDBJ whole genome shotgun (WGS) entry which is preliminary data.</text>
</comment>
<feature type="region of interest" description="Disordered" evidence="19">
    <location>
        <begin position="1"/>
        <end position="30"/>
    </location>
</feature>
<keyword evidence="10 16" id="KW-0378">Hydrolase</keyword>
<dbReference type="InterPro" id="IPR038487">
    <property type="entry name" value="Mre11_capping_dom"/>
</dbReference>
<evidence type="ECO:0000256" key="14">
    <source>
        <dbReference type="ARBA" id="ARBA00023242"/>
    </source>
</evidence>
<keyword evidence="8 16" id="KW-0255">Endonuclease</keyword>
<evidence type="ECO:0000256" key="3">
    <source>
        <dbReference type="ARBA" id="ARBA00004286"/>
    </source>
</evidence>
<keyword evidence="11 16" id="KW-0269">Exonuclease</keyword>
<dbReference type="Pfam" id="PF00149">
    <property type="entry name" value="Metallophos"/>
    <property type="match status" value="1"/>
</dbReference>
<dbReference type="OrthoDB" id="30417at2759"/>
<keyword evidence="22" id="KW-1185">Reference proteome</keyword>
<comment type="function">
    <text evidence="16">Core component of the MRN complex, which plays a central role in double-strand break (DSB) repair, DNA recombination, maintenance of telomere integrity and meiosis. The MRN complex is involved in the repair of DNA double-strand breaks (DSBs) via homologous recombination (HR), an error-free mechanism which primarily occurs during S and G2 phases. The complex (1) mediates the end resection of damaged DNA, which generates proper single-stranded DNA, a key initial steps in HR, and is (2) required for the recruitment of other repair factors and efficient activation of ATM and ATR upon DNA damage. Within the MRN complex, MRE11 possesses both single-strand endonuclease activity and double-strand-specific 3'-5' exonuclease activity. MRE11 first endonucleolytically cleaves the 5' strand at DNA DSB ends to prevent non-homologous end joining (NHEJ) and licence HR. It then generates a single-stranded DNA gap via 3' to 5' exonucleolytic degradation, which is required for single-strand invasion and recombination.</text>
</comment>
<feature type="compositionally biased region" description="Low complexity" evidence="19">
    <location>
        <begin position="678"/>
        <end position="705"/>
    </location>
</feature>
<dbReference type="SMART" id="SM01347">
    <property type="entry name" value="Mre11_DNA_bind"/>
    <property type="match status" value="1"/>
</dbReference>
<keyword evidence="14 16" id="KW-0539">Nucleus</keyword>
<evidence type="ECO:0000256" key="19">
    <source>
        <dbReference type="SAM" id="MobiDB-lite"/>
    </source>
</evidence>
<organism evidence="21 22">
    <name type="scientific">Catenaria anguillulae PL171</name>
    <dbReference type="NCBI Taxonomy" id="765915"/>
    <lineage>
        <taxon>Eukaryota</taxon>
        <taxon>Fungi</taxon>
        <taxon>Fungi incertae sedis</taxon>
        <taxon>Blastocladiomycota</taxon>
        <taxon>Blastocladiomycetes</taxon>
        <taxon>Blastocladiales</taxon>
        <taxon>Catenariaceae</taxon>
        <taxon>Catenaria</taxon>
    </lineage>
</organism>
<feature type="domain" description="Mre11 DNA-binding" evidence="20">
    <location>
        <begin position="315"/>
        <end position="501"/>
    </location>
</feature>
<feature type="active site" description="Proton donor" evidence="17">
    <location>
        <position position="150"/>
    </location>
</feature>
<dbReference type="InterPro" id="IPR041796">
    <property type="entry name" value="Mre11_N"/>
</dbReference>
<dbReference type="InterPro" id="IPR029052">
    <property type="entry name" value="Metallo-depent_PP-like"/>
</dbReference>
<name>A0A1Y2HK15_9FUNG</name>
<evidence type="ECO:0000256" key="12">
    <source>
        <dbReference type="ARBA" id="ARBA00023204"/>
    </source>
</evidence>
<dbReference type="GO" id="GO:0007095">
    <property type="term" value="P:mitotic G2 DNA damage checkpoint signaling"/>
    <property type="evidence" value="ECO:0007669"/>
    <property type="project" value="TreeGrafter"/>
</dbReference>
<evidence type="ECO:0000256" key="8">
    <source>
        <dbReference type="ARBA" id="ARBA00022759"/>
    </source>
</evidence>
<dbReference type="GO" id="GO:0030145">
    <property type="term" value="F:manganese ion binding"/>
    <property type="evidence" value="ECO:0007669"/>
    <property type="project" value="UniProtKB-UniRule"/>
</dbReference>
<feature type="compositionally biased region" description="Acidic residues" evidence="19">
    <location>
        <begin position="573"/>
        <end position="582"/>
    </location>
</feature>
<dbReference type="InterPro" id="IPR004843">
    <property type="entry name" value="Calcineurin-like_PHP"/>
</dbReference>
<reference evidence="21 22" key="1">
    <citation type="submission" date="2016-07" db="EMBL/GenBank/DDBJ databases">
        <title>Pervasive Adenine N6-methylation of Active Genes in Fungi.</title>
        <authorList>
            <consortium name="DOE Joint Genome Institute"/>
            <person name="Mondo S.J."/>
            <person name="Dannebaum R.O."/>
            <person name="Kuo R.C."/>
            <person name="Labutti K."/>
            <person name="Haridas S."/>
            <person name="Kuo A."/>
            <person name="Salamov A."/>
            <person name="Ahrendt S.R."/>
            <person name="Lipzen A."/>
            <person name="Sullivan W."/>
            <person name="Andreopoulos W.B."/>
            <person name="Clum A."/>
            <person name="Lindquist E."/>
            <person name="Daum C."/>
            <person name="Ramamoorthy G.K."/>
            <person name="Gryganskyi A."/>
            <person name="Culley D."/>
            <person name="Magnuson J.K."/>
            <person name="James T.Y."/>
            <person name="O'Malley M.A."/>
            <person name="Stajich J.E."/>
            <person name="Spatafora J.W."/>
            <person name="Visel A."/>
            <person name="Grigoriev I.V."/>
        </authorList>
    </citation>
    <scope>NUCLEOTIDE SEQUENCE [LARGE SCALE GENOMIC DNA]</scope>
    <source>
        <strain evidence="21 22">PL171</strain>
    </source>
</reference>
<dbReference type="GO" id="GO:0097552">
    <property type="term" value="P:mitochondrial double-strand break repair via homologous recombination"/>
    <property type="evidence" value="ECO:0007669"/>
    <property type="project" value="TreeGrafter"/>
</dbReference>
<evidence type="ECO:0000256" key="15">
    <source>
        <dbReference type="ARBA" id="ARBA00023254"/>
    </source>
</evidence>
<evidence type="ECO:0000256" key="5">
    <source>
        <dbReference type="ARBA" id="ARBA00022454"/>
    </source>
</evidence>
<evidence type="ECO:0000313" key="21">
    <source>
        <dbReference type="EMBL" id="ORZ34906.1"/>
    </source>
</evidence>
<evidence type="ECO:0000256" key="16">
    <source>
        <dbReference type="PIRNR" id="PIRNR000882"/>
    </source>
</evidence>
<evidence type="ECO:0000256" key="9">
    <source>
        <dbReference type="ARBA" id="ARBA00022763"/>
    </source>
</evidence>
<dbReference type="Gene3D" id="3.60.21.10">
    <property type="match status" value="1"/>
</dbReference>
<evidence type="ECO:0000256" key="4">
    <source>
        <dbReference type="ARBA" id="ARBA00009028"/>
    </source>
</evidence>
<dbReference type="PANTHER" id="PTHR10139:SF1">
    <property type="entry name" value="DOUBLE-STRAND BREAK REPAIR PROTEIN MRE11"/>
    <property type="match status" value="1"/>
</dbReference>
<dbReference type="Gene3D" id="3.30.110.110">
    <property type="entry name" value="Mre11, capping domain"/>
    <property type="match status" value="1"/>
</dbReference>
<dbReference type="FunFam" id="3.60.21.10:FF:000011">
    <property type="entry name" value="Double-strand break repair protein"/>
    <property type="match status" value="1"/>
</dbReference>
<dbReference type="InterPro" id="IPR007281">
    <property type="entry name" value="Mre11_DNA-bd"/>
</dbReference>
<dbReference type="GO" id="GO:0000723">
    <property type="term" value="P:telomere maintenance"/>
    <property type="evidence" value="ECO:0007669"/>
    <property type="project" value="TreeGrafter"/>
</dbReference>
<keyword evidence="9 16" id="KW-0227">DNA damage</keyword>
<dbReference type="GO" id="GO:0000724">
    <property type="term" value="P:double-strand break repair via homologous recombination"/>
    <property type="evidence" value="ECO:0007669"/>
    <property type="project" value="TreeGrafter"/>
</dbReference>
<dbReference type="AlphaFoldDB" id="A0A1Y2HK15"/>
<dbReference type="GO" id="GO:0031573">
    <property type="term" value="P:mitotic intra-S DNA damage checkpoint signaling"/>
    <property type="evidence" value="ECO:0007669"/>
    <property type="project" value="TreeGrafter"/>
</dbReference>
<dbReference type="GO" id="GO:0042138">
    <property type="term" value="P:meiotic DNA double-strand break formation"/>
    <property type="evidence" value="ECO:0007669"/>
    <property type="project" value="TreeGrafter"/>
</dbReference>
<evidence type="ECO:0000256" key="18">
    <source>
        <dbReference type="RuleBase" id="RU003447"/>
    </source>
</evidence>
<keyword evidence="5" id="KW-0158">Chromosome</keyword>
<dbReference type="GO" id="GO:0008296">
    <property type="term" value="F:3'-5'-DNA exonuclease activity"/>
    <property type="evidence" value="ECO:0007669"/>
    <property type="project" value="InterPro"/>
</dbReference>
<evidence type="ECO:0000256" key="2">
    <source>
        <dbReference type="ARBA" id="ARBA00004123"/>
    </source>
</evidence>
<dbReference type="EMBL" id="MCFL01000025">
    <property type="protein sequence ID" value="ORZ34906.1"/>
    <property type="molecule type" value="Genomic_DNA"/>
</dbReference>
<feature type="compositionally biased region" description="Low complexity" evidence="19">
    <location>
        <begin position="1"/>
        <end position="13"/>
    </location>
</feature>
<evidence type="ECO:0000256" key="1">
    <source>
        <dbReference type="ARBA" id="ARBA00001936"/>
    </source>
</evidence>
<evidence type="ECO:0000256" key="17">
    <source>
        <dbReference type="PIRSR" id="PIRSR000882-1"/>
    </source>
</evidence>
<keyword evidence="13 16" id="KW-0464">Manganese</keyword>
<accession>A0A1Y2HK15</accession>
<keyword evidence="7" id="KW-0479">Metal-binding</keyword>
<dbReference type="GO" id="GO:0000014">
    <property type="term" value="F:single-stranded DNA endodeoxyribonuclease activity"/>
    <property type="evidence" value="ECO:0007669"/>
    <property type="project" value="TreeGrafter"/>
</dbReference>
<comment type="subcellular location">
    <subcellularLocation>
        <location evidence="3">Chromosome</location>
    </subcellularLocation>
    <subcellularLocation>
        <location evidence="2 16">Nucleus</location>
    </subcellularLocation>
</comment>
<dbReference type="GO" id="GO:0035861">
    <property type="term" value="C:site of double-strand break"/>
    <property type="evidence" value="ECO:0007669"/>
    <property type="project" value="TreeGrafter"/>
</dbReference>
<comment type="similarity">
    <text evidence="4 16 18">Belongs to the MRE11/RAD32 family.</text>
</comment>
<evidence type="ECO:0000256" key="13">
    <source>
        <dbReference type="ARBA" id="ARBA00023211"/>
    </source>
</evidence>
<dbReference type="GO" id="GO:0006303">
    <property type="term" value="P:double-strand break repair via nonhomologous end joining"/>
    <property type="evidence" value="ECO:0007669"/>
    <property type="project" value="TreeGrafter"/>
</dbReference>
<keyword evidence="6 16" id="KW-0540">Nuclease</keyword>
<proteinExistence type="inferred from homology"/>
<evidence type="ECO:0000256" key="10">
    <source>
        <dbReference type="ARBA" id="ARBA00022801"/>
    </source>
</evidence>
<dbReference type="NCBIfam" id="TIGR00583">
    <property type="entry name" value="mre11"/>
    <property type="match status" value="1"/>
</dbReference>
<dbReference type="Proteomes" id="UP000193411">
    <property type="component" value="Unassembled WGS sequence"/>
</dbReference>
<protein>
    <recommendedName>
        <fullName evidence="16">Double-strand break repair protein</fullName>
    </recommendedName>
</protein>
<evidence type="ECO:0000256" key="7">
    <source>
        <dbReference type="ARBA" id="ARBA00022723"/>
    </source>
</evidence>
<gene>
    <name evidence="21" type="ORF">BCR44DRAFT_1137352</name>
</gene>